<feature type="compositionally biased region" description="Acidic residues" evidence="1">
    <location>
        <begin position="81"/>
        <end position="95"/>
    </location>
</feature>
<evidence type="ECO:0000256" key="1">
    <source>
        <dbReference type="SAM" id="MobiDB-lite"/>
    </source>
</evidence>
<reference evidence="3" key="1">
    <citation type="submission" date="2024-06" db="EMBL/GenBank/DDBJ databases">
        <title>Multi-omics analyses provide insights into the biosynthesis of the anticancer antibiotic pleurotin in Hohenbuehelia grisea.</title>
        <authorList>
            <person name="Weaver J.A."/>
            <person name="Alberti F."/>
        </authorList>
    </citation>
    <scope>NUCLEOTIDE SEQUENCE [LARGE SCALE GENOMIC DNA]</scope>
    <source>
        <strain evidence="3">T-177</strain>
    </source>
</reference>
<sequence>MGPNILLVDVVAKSMSRIPSRIFGNSYIRAPEKVLFEEWATQYLDQHPLCTSYREPSSQLRTMLDTIGLIAGKLEQELDVDASSDDYTSSDDDASAVEYIEQT</sequence>
<dbReference type="Proteomes" id="UP001556367">
    <property type="component" value="Unassembled WGS sequence"/>
</dbReference>
<comment type="caution">
    <text evidence="2">The sequence shown here is derived from an EMBL/GenBank/DDBJ whole genome shotgun (WGS) entry which is preliminary data.</text>
</comment>
<keyword evidence="3" id="KW-1185">Reference proteome</keyword>
<protein>
    <submittedName>
        <fullName evidence="2">Uncharacterized protein</fullName>
    </submittedName>
</protein>
<accession>A0ABR3IRX9</accession>
<feature type="region of interest" description="Disordered" evidence="1">
    <location>
        <begin position="81"/>
        <end position="103"/>
    </location>
</feature>
<dbReference type="EMBL" id="JASNQZ010000015">
    <property type="protein sequence ID" value="KAL0946067.1"/>
    <property type="molecule type" value="Genomic_DNA"/>
</dbReference>
<evidence type="ECO:0000313" key="2">
    <source>
        <dbReference type="EMBL" id="KAL0946067.1"/>
    </source>
</evidence>
<gene>
    <name evidence="2" type="ORF">HGRIS_012340</name>
</gene>
<name>A0ABR3IRX9_9AGAR</name>
<organism evidence="2 3">
    <name type="scientific">Hohenbuehelia grisea</name>
    <dbReference type="NCBI Taxonomy" id="104357"/>
    <lineage>
        <taxon>Eukaryota</taxon>
        <taxon>Fungi</taxon>
        <taxon>Dikarya</taxon>
        <taxon>Basidiomycota</taxon>
        <taxon>Agaricomycotina</taxon>
        <taxon>Agaricomycetes</taxon>
        <taxon>Agaricomycetidae</taxon>
        <taxon>Agaricales</taxon>
        <taxon>Pleurotineae</taxon>
        <taxon>Pleurotaceae</taxon>
        <taxon>Hohenbuehelia</taxon>
    </lineage>
</organism>
<proteinExistence type="predicted"/>
<evidence type="ECO:0000313" key="3">
    <source>
        <dbReference type="Proteomes" id="UP001556367"/>
    </source>
</evidence>